<dbReference type="InterPro" id="IPR010339">
    <property type="entry name" value="TIP49_P-loop"/>
</dbReference>
<dbReference type="GO" id="GO:0005524">
    <property type="term" value="F:ATP binding"/>
    <property type="evidence" value="ECO:0007669"/>
    <property type="project" value="InterPro"/>
</dbReference>
<dbReference type="AlphaFoldDB" id="A0A2H3C3C3"/>
<proteinExistence type="predicted"/>
<accession>A0A2H3C3C3</accession>
<evidence type="ECO:0000256" key="1">
    <source>
        <dbReference type="ARBA" id="ARBA00023159"/>
    </source>
</evidence>
<dbReference type="EMBL" id="KZ293416">
    <property type="protein sequence ID" value="PBK76390.1"/>
    <property type="molecule type" value="Genomic_DNA"/>
</dbReference>
<evidence type="ECO:0000313" key="4">
    <source>
        <dbReference type="Proteomes" id="UP000218334"/>
    </source>
</evidence>
<keyword evidence="4" id="KW-1185">Reference proteome</keyword>
<feature type="domain" description="TIP49 P-loop" evidence="2">
    <location>
        <begin position="21"/>
        <end position="83"/>
    </location>
</feature>
<keyword evidence="1" id="KW-0010">Activator</keyword>
<evidence type="ECO:0000313" key="3">
    <source>
        <dbReference type="EMBL" id="PBK76390.1"/>
    </source>
</evidence>
<evidence type="ECO:0000259" key="2">
    <source>
        <dbReference type="Pfam" id="PF06068"/>
    </source>
</evidence>
<gene>
    <name evidence="3" type="ORF">ARMSODRAFT_1011649</name>
</gene>
<dbReference type="SUPFAM" id="SSF50249">
    <property type="entry name" value="Nucleic acid-binding proteins"/>
    <property type="match status" value="1"/>
</dbReference>
<reference evidence="4" key="1">
    <citation type="journal article" date="2017" name="Nat. Ecol. Evol.">
        <title>Genome expansion and lineage-specific genetic innovations in the forest pathogenic fungi Armillaria.</title>
        <authorList>
            <person name="Sipos G."/>
            <person name="Prasanna A.N."/>
            <person name="Walter M.C."/>
            <person name="O'Connor E."/>
            <person name="Balint B."/>
            <person name="Krizsan K."/>
            <person name="Kiss B."/>
            <person name="Hess J."/>
            <person name="Varga T."/>
            <person name="Slot J."/>
            <person name="Riley R."/>
            <person name="Boka B."/>
            <person name="Rigling D."/>
            <person name="Barry K."/>
            <person name="Lee J."/>
            <person name="Mihaltcheva S."/>
            <person name="LaButti K."/>
            <person name="Lipzen A."/>
            <person name="Waldron R."/>
            <person name="Moloney N.M."/>
            <person name="Sperisen C."/>
            <person name="Kredics L."/>
            <person name="Vagvoelgyi C."/>
            <person name="Patrignani A."/>
            <person name="Fitzpatrick D."/>
            <person name="Nagy I."/>
            <person name="Doyle S."/>
            <person name="Anderson J.B."/>
            <person name="Grigoriev I.V."/>
            <person name="Gueldener U."/>
            <person name="Muensterkoetter M."/>
            <person name="Nagy L.G."/>
        </authorList>
    </citation>
    <scope>NUCLEOTIDE SEQUENCE [LARGE SCALE GENOMIC DNA]</scope>
    <source>
        <strain evidence="4">28-4</strain>
    </source>
</reference>
<name>A0A2H3C3C3_9AGAR</name>
<sequence>MLFPGPPSTDSEKDHGCIGWSIGTCIKEETELVEGEAFEIQTNRSLTGATKTGKLTIKTTDIETMDDKMIDALSKEKVLAGDVR</sequence>
<organism evidence="3 4">
    <name type="scientific">Armillaria solidipes</name>
    <dbReference type="NCBI Taxonomy" id="1076256"/>
    <lineage>
        <taxon>Eukaryota</taxon>
        <taxon>Fungi</taxon>
        <taxon>Dikarya</taxon>
        <taxon>Basidiomycota</taxon>
        <taxon>Agaricomycotina</taxon>
        <taxon>Agaricomycetes</taxon>
        <taxon>Agaricomycetidae</taxon>
        <taxon>Agaricales</taxon>
        <taxon>Marasmiineae</taxon>
        <taxon>Physalacriaceae</taxon>
        <taxon>Armillaria</taxon>
    </lineage>
</organism>
<dbReference type="InterPro" id="IPR042487">
    <property type="entry name" value="RuvBL1/2_DNA/RNA_bd_dom"/>
</dbReference>
<dbReference type="Proteomes" id="UP000218334">
    <property type="component" value="Unassembled WGS sequence"/>
</dbReference>
<dbReference type="STRING" id="1076256.A0A2H3C3C3"/>
<dbReference type="Pfam" id="PF06068">
    <property type="entry name" value="TIP49"/>
    <property type="match status" value="1"/>
</dbReference>
<dbReference type="InterPro" id="IPR012340">
    <property type="entry name" value="NA-bd_OB-fold"/>
</dbReference>
<protein>
    <recommendedName>
        <fullName evidence="2">TIP49 P-loop domain-containing protein</fullName>
    </recommendedName>
</protein>
<dbReference type="Gene3D" id="2.40.50.360">
    <property type="entry name" value="RuvB-like helicase, domain II"/>
    <property type="match status" value="1"/>
</dbReference>